<accession>A0AAU8DNZ7</accession>
<name>A0AAU8DNZ7_9ACTN</name>
<sequence>MGQVVELFDVFPFTTPPRRFLRDEETLLSRAISRAPGVSWDPIPPLVVNVIGQEFKDKAFEPPRILWESEYGRIEWIQMDFRQPMYHRNLDVDELAFQIAGPRTLMTELGTVELRPGDFVKIPVGVAHDNYGRKESHLLWYLPAGVEDVGPVTNRAEVLIPPFEGWTSQIVNEVHTDCLGARHCDRAVQLSDETLLLEQANSEPDRLQVMHDDPAPGTTGWIWKGPDHWIGVTATEEADGRTYVRHRNAEEVQYQIEGTRLLVSANGVVEMTPGTFVHIPTGVAYTSIHTQPSRVVTTISRHKFDSAYGGATESSRWSFEEIDAYRSQRRTAPVQA</sequence>
<evidence type="ECO:0008006" key="2">
    <source>
        <dbReference type="Google" id="ProtNLM"/>
    </source>
</evidence>
<dbReference type="SUPFAM" id="SSF51182">
    <property type="entry name" value="RmlC-like cupins"/>
    <property type="match status" value="1"/>
</dbReference>
<proteinExistence type="predicted"/>
<dbReference type="RefSeq" id="WP_353649481.1">
    <property type="nucleotide sequence ID" value="NZ_CP159218.1"/>
</dbReference>
<dbReference type="AlphaFoldDB" id="A0AAU8DNZ7"/>
<evidence type="ECO:0000313" key="1">
    <source>
        <dbReference type="EMBL" id="XCG63866.1"/>
    </source>
</evidence>
<dbReference type="Gene3D" id="2.60.120.10">
    <property type="entry name" value="Jelly Rolls"/>
    <property type="match status" value="2"/>
</dbReference>
<dbReference type="InterPro" id="IPR014710">
    <property type="entry name" value="RmlC-like_jellyroll"/>
</dbReference>
<reference evidence="1" key="1">
    <citation type="submission" date="2024-05" db="EMBL/GenBank/DDBJ databases">
        <authorList>
            <person name="Cai S.Y."/>
            <person name="Jin L.M."/>
            <person name="Li H.R."/>
        </authorList>
    </citation>
    <scope>NUCLEOTIDE SEQUENCE</scope>
    <source>
        <strain evidence="1">A5-74</strain>
    </source>
</reference>
<dbReference type="EMBL" id="CP159218">
    <property type="protein sequence ID" value="XCG63866.1"/>
    <property type="molecule type" value="Genomic_DNA"/>
</dbReference>
<organism evidence="1">
    <name type="scientific">Nakamurella sp. A5-74</name>
    <dbReference type="NCBI Taxonomy" id="3158264"/>
    <lineage>
        <taxon>Bacteria</taxon>
        <taxon>Bacillati</taxon>
        <taxon>Actinomycetota</taxon>
        <taxon>Actinomycetes</taxon>
        <taxon>Nakamurellales</taxon>
        <taxon>Nakamurellaceae</taxon>
        <taxon>Nakamurella</taxon>
    </lineage>
</organism>
<protein>
    <recommendedName>
        <fullName evidence="2">Cupin domain-containing protein</fullName>
    </recommendedName>
</protein>
<dbReference type="InterPro" id="IPR011051">
    <property type="entry name" value="RmlC_Cupin_sf"/>
</dbReference>
<gene>
    <name evidence="1" type="ORF">ABLG96_00490</name>
</gene>